<feature type="transmembrane region" description="Helical" evidence="1">
    <location>
        <begin position="203"/>
        <end position="224"/>
    </location>
</feature>
<feature type="transmembrane region" description="Helical" evidence="1">
    <location>
        <begin position="64"/>
        <end position="83"/>
    </location>
</feature>
<feature type="transmembrane region" description="Helical" evidence="1">
    <location>
        <begin position="147"/>
        <end position="174"/>
    </location>
</feature>
<evidence type="ECO:0000256" key="1">
    <source>
        <dbReference type="SAM" id="Phobius"/>
    </source>
</evidence>
<evidence type="ECO:0000313" key="3">
    <source>
        <dbReference type="Proteomes" id="UP001165092"/>
    </source>
</evidence>
<dbReference type="EMBL" id="BSQG01000001">
    <property type="protein sequence ID" value="GLU45820.1"/>
    <property type="molecule type" value="Genomic_DNA"/>
</dbReference>
<feature type="transmembrane region" description="Helical" evidence="1">
    <location>
        <begin position="236"/>
        <end position="256"/>
    </location>
</feature>
<reference evidence="2" key="1">
    <citation type="submission" date="2023-02" db="EMBL/GenBank/DDBJ databases">
        <title>Nocardiopsis ansamitocini NBRC 112285.</title>
        <authorList>
            <person name="Ichikawa N."/>
            <person name="Sato H."/>
            <person name="Tonouchi N."/>
        </authorList>
    </citation>
    <scope>NUCLEOTIDE SEQUENCE</scope>
    <source>
        <strain evidence="2">NBRC 112285</strain>
    </source>
</reference>
<dbReference type="RefSeq" id="WP_285756702.1">
    <property type="nucleotide sequence ID" value="NZ_BSQG01000001.1"/>
</dbReference>
<accession>A0A9W6P239</accession>
<organism evidence="2 3">
    <name type="scientific">Nocardiopsis ansamitocini</name>
    <dbReference type="NCBI Taxonomy" id="1670832"/>
    <lineage>
        <taxon>Bacteria</taxon>
        <taxon>Bacillati</taxon>
        <taxon>Actinomycetota</taxon>
        <taxon>Actinomycetes</taxon>
        <taxon>Streptosporangiales</taxon>
        <taxon>Nocardiopsidaceae</taxon>
        <taxon>Nocardiopsis</taxon>
    </lineage>
</organism>
<sequence length="268" mass="29063">MADTVVVPYFRLAWAWCRALAQYPVSLTLLTLAQLGTTTVELAALFFVFGHVDALAGFTLHEALLIYGLTGTAFCLADLLMGSTERLGEHVRKGGFDVMLVRPVSPLVQLATDGFSPRRLGKLVPGLVALVVALGVLEISWTPGRMAMVPVLVVSGAVICCSLWVIGACMQFFIAEARELSNAITYGGYALSEYPLAIYGRDIVRAVTFVVPLAFVSWQPALYLLGRPDPLGMWPWLRYASPVVAVLLCAVAALTWRVGLRHYRSTGS</sequence>
<keyword evidence="3" id="KW-1185">Reference proteome</keyword>
<name>A0A9W6P239_9ACTN</name>
<feature type="transmembrane region" description="Helical" evidence="1">
    <location>
        <begin position="123"/>
        <end position="141"/>
    </location>
</feature>
<dbReference type="AlphaFoldDB" id="A0A9W6P239"/>
<comment type="caution">
    <text evidence="2">The sequence shown here is derived from an EMBL/GenBank/DDBJ whole genome shotgun (WGS) entry which is preliminary data.</text>
</comment>
<proteinExistence type="predicted"/>
<dbReference type="InterPro" id="IPR010390">
    <property type="entry name" value="ABC-2_transporter-like"/>
</dbReference>
<dbReference type="Proteomes" id="UP001165092">
    <property type="component" value="Unassembled WGS sequence"/>
</dbReference>
<dbReference type="PANTHER" id="PTHR36833:SF1">
    <property type="entry name" value="INTEGRAL MEMBRANE TRANSPORT PROTEIN"/>
    <property type="match status" value="1"/>
</dbReference>
<keyword evidence="1" id="KW-0812">Transmembrane</keyword>
<protein>
    <submittedName>
        <fullName evidence="2">Transporter</fullName>
    </submittedName>
</protein>
<dbReference type="PANTHER" id="PTHR36833">
    <property type="entry name" value="SLR0610 PROTEIN-RELATED"/>
    <property type="match status" value="1"/>
</dbReference>
<dbReference type="Pfam" id="PF06182">
    <property type="entry name" value="ABC2_membrane_6"/>
    <property type="match status" value="1"/>
</dbReference>
<keyword evidence="1" id="KW-1133">Transmembrane helix</keyword>
<keyword evidence="1" id="KW-0472">Membrane</keyword>
<evidence type="ECO:0000313" key="2">
    <source>
        <dbReference type="EMBL" id="GLU45820.1"/>
    </source>
</evidence>
<gene>
    <name evidence="2" type="ORF">Nans01_01710</name>
</gene>